<dbReference type="InterPro" id="IPR002481">
    <property type="entry name" value="FUR"/>
</dbReference>
<evidence type="ECO:0000256" key="6">
    <source>
        <dbReference type="ARBA" id="ARBA00023163"/>
    </source>
</evidence>
<dbReference type="InterPro" id="IPR036390">
    <property type="entry name" value="WH_DNA-bd_sf"/>
</dbReference>
<dbReference type="RefSeq" id="WP_022464287.1">
    <property type="nucleotide sequence ID" value="NZ_JACRSX010000016.1"/>
</dbReference>
<keyword evidence="2" id="KW-0678">Repressor</keyword>
<dbReference type="InterPro" id="IPR043135">
    <property type="entry name" value="Fur_C"/>
</dbReference>
<sequence>MAAIRYSKQREAIRMYLLSTKSHPTAEAVYNNIKNEHPRISLGTVYRNLNLLVEQGEALRLDCGDGVDHFDGDTRPHYHFACRGCGCVMDLEMDPIDHIDQIAGAGFDGEIQGHRVLFYGLCPDCRK</sequence>
<evidence type="ECO:0000256" key="5">
    <source>
        <dbReference type="ARBA" id="ARBA00023125"/>
    </source>
</evidence>
<dbReference type="PANTHER" id="PTHR33202:SF7">
    <property type="entry name" value="FERRIC UPTAKE REGULATION PROTEIN"/>
    <property type="match status" value="1"/>
</dbReference>
<comment type="similarity">
    <text evidence="1">Belongs to the Fur family.</text>
</comment>
<dbReference type="PANTHER" id="PTHR33202">
    <property type="entry name" value="ZINC UPTAKE REGULATION PROTEIN"/>
    <property type="match status" value="1"/>
</dbReference>
<dbReference type="Proteomes" id="UP000606193">
    <property type="component" value="Unassembled WGS sequence"/>
</dbReference>
<proteinExistence type="inferred from homology"/>
<dbReference type="Gene3D" id="1.10.10.10">
    <property type="entry name" value="Winged helix-like DNA-binding domain superfamily/Winged helix DNA-binding domain"/>
    <property type="match status" value="1"/>
</dbReference>
<gene>
    <name evidence="7" type="ORF">H8704_11010</name>
</gene>
<protein>
    <submittedName>
        <fullName evidence="7">Transcriptional repressor</fullName>
    </submittedName>
</protein>
<dbReference type="InterPro" id="IPR036388">
    <property type="entry name" value="WH-like_DNA-bd_sf"/>
</dbReference>
<keyword evidence="5" id="KW-0238">DNA-binding</keyword>
<name>A0ABR7N3E6_9FIRM</name>
<evidence type="ECO:0000256" key="4">
    <source>
        <dbReference type="ARBA" id="ARBA00023015"/>
    </source>
</evidence>
<evidence type="ECO:0000313" key="8">
    <source>
        <dbReference type="Proteomes" id="UP000606193"/>
    </source>
</evidence>
<keyword evidence="3" id="KW-0862">Zinc</keyword>
<dbReference type="SUPFAM" id="SSF46785">
    <property type="entry name" value="Winged helix' DNA-binding domain"/>
    <property type="match status" value="1"/>
</dbReference>
<comment type="caution">
    <text evidence="7">The sequence shown here is derived from an EMBL/GenBank/DDBJ whole genome shotgun (WGS) entry which is preliminary data.</text>
</comment>
<organism evidence="7 8">
    <name type="scientific">Jutongia huaianensis</name>
    <dbReference type="NCBI Taxonomy" id="2763668"/>
    <lineage>
        <taxon>Bacteria</taxon>
        <taxon>Bacillati</taxon>
        <taxon>Bacillota</taxon>
        <taxon>Clostridia</taxon>
        <taxon>Lachnospirales</taxon>
        <taxon>Lachnospiraceae</taxon>
        <taxon>Jutongia</taxon>
    </lineage>
</organism>
<keyword evidence="8" id="KW-1185">Reference proteome</keyword>
<evidence type="ECO:0000256" key="1">
    <source>
        <dbReference type="ARBA" id="ARBA00007957"/>
    </source>
</evidence>
<dbReference type="Gene3D" id="3.30.1490.190">
    <property type="match status" value="1"/>
</dbReference>
<reference evidence="7 8" key="1">
    <citation type="submission" date="2020-08" db="EMBL/GenBank/DDBJ databases">
        <title>Genome public.</title>
        <authorList>
            <person name="Liu C."/>
            <person name="Sun Q."/>
        </authorList>
    </citation>
    <scope>NUCLEOTIDE SEQUENCE [LARGE SCALE GENOMIC DNA]</scope>
    <source>
        <strain evidence="7 8">NSJ-37</strain>
    </source>
</reference>
<keyword evidence="6" id="KW-0804">Transcription</keyword>
<evidence type="ECO:0000313" key="7">
    <source>
        <dbReference type="EMBL" id="MBC8563151.1"/>
    </source>
</evidence>
<dbReference type="Pfam" id="PF01475">
    <property type="entry name" value="FUR"/>
    <property type="match status" value="1"/>
</dbReference>
<evidence type="ECO:0000256" key="3">
    <source>
        <dbReference type="ARBA" id="ARBA00022833"/>
    </source>
</evidence>
<keyword evidence="4" id="KW-0805">Transcription regulation</keyword>
<dbReference type="CDD" id="cd07153">
    <property type="entry name" value="Fur_like"/>
    <property type="match status" value="1"/>
</dbReference>
<accession>A0ABR7N3E6</accession>
<evidence type="ECO:0000256" key="2">
    <source>
        <dbReference type="ARBA" id="ARBA00022491"/>
    </source>
</evidence>
<dbReference type="EMBL" id="JACRSX010000016">
    <property type="protein sequence ID" value="MBC8563151.1"/>
    <property type="molecule type" value="Genomic_DNA"/>
</dbReference>